<keyword evidence="6" id="KW-1185">Reference proteome</keyword>
<dbReference type="PROSITE" id="PS00041">
    <property type="entry name" value="HTH_ARAC_FAMILY_1"/>
    <property type="match status" value="1"/>
</dbReference>
<keyword evidence="1" id="KW-0805">Transcription regulation</keyword>
<evidence type="ECO:0000256" key="1">
    <source>
        <dbReference type="ARBA" id="ARBA00023015"/>
    </source>
</evidence>
<dbReference type="RefSeq" id="WP_386196137.1">
    <property type="nucleotide sequence ID" value="NZ_JBHSBC010000049.1"/>
</dbReference>
<dbReference type="Proteomes" id="UP001595698">
    <property type="component" value="Unassembled WGS sequence"/>
</dbReference>
<protein>
    <submittedName>
        <fullName evidence="5">Helix-turn-helix domain-containing protein</fullName>
    </submittedName>
</protein>
<proteinExistence type="predicted"/>
<keyword evidence="2" id="KW-0238">DNA-binding</keyword>
<evidence type="ECO:0000313" key="6">
    <source>
        <dbReference type="Proteomes" id="UP001595698"/>
    </source>
</evidence>
<dbReference type="PROSITE" id="PS01124">
    <property type="entry name" value="HTH_ARAC_FAMILY_2"/>
    <property type="match status" value="1"/>
</dbReference>
<evidence type="ECO:0000259" key="4">
    <source>
        <dbReference type="PROSITE" id="PS01124"/>
    </source>
</evidence>
<dbReference type="InterPro" id="IPR018062">
    <property type="entry name" value="HTH_AraC-typ_CS"/>
</dbReference>
<dbReference type="Gene3D" id="1.10.10.60">
    <property type="entry name" value="Homeodomain-like"/>
    <property type="match status" value="1"/>
</dbReference>
<comment type="caution">
    <text evidence="5">The sequence shown here is derived from an EMBL/GenBank/DDBJ whole genome shotgun (WGS) entry which is preliminary data.</text>
</comment>
<evidence type="ECO:0000313" key="5">
    <source>
        <dbReference type="EMBL" id="MFC3986025.1"/>
    </source>
</evidence>
<dbReference type="EMBL" id="JBHSBC010000049">
    <property type="protein sequence ID" value="MFC3986025.1"/>
    <property type="molecule type" value="Genomic_DNA"/>
</dbReference>
<evidence type="ECO:0000256" key="3">
    <source>
        <dbReference type="ARBA" id="ARBA00023163"/>
    </source>
</evidence>
<dbReference type="SMART" id="SM00342">
    <property type="entry name" value="HTH_ARAC"/>
    <property type="match status" value="1"/>
</dbReference>
<dbReference type="InterPro" id="IPR018060">
    <property type="entry name" value="HTH_AraC"/>
</dbReference>
<dbReference type="PANTHER" id="PTHR46796">
    <property type="entry name" value="HTH-TYPE TRANSCRIPTIONAL ACTIVATOR RHAS-RELATED"/>
    <property type="match status" value="1"/>
</dbReference>
<feature type="domain" description="HTH araC/xylS-type" evidence="4">
    <location>
        <begin position="162"/>
        <end position="263"/>
    </location>
</feature>
<reference evidence="6" key="1">
    <citation type="journal article" date="2019" name="Int. J. Syst. Evol. Microbiol.">
        <title>The Global Catalogue of Microorganisms (GCM) 10K type strain sequencing project: providing services to taxonomists for standard genome sequencing and annotation.</title>
        <authorList>
            <consortium name="The Broad Institute Genomics Platform"/>
            <consortium name="The Broad Institute Genome Sequencing Center for Infectious Disease"/>
            <person name="Wu L."/>
            <person name="Ma J."/>
        </authorList>
    </citation>
    <scope>NUCLEOTIDE SEQUENCE [LARGE SCALE GENOMIC DNA]</scope>
    <source>
        <strain evidence="6">TBRC 7912</strain>
    </source>
</reference>
<dbReference type="Pfam" id="PF12833">
    <property type="entry name" value="HTH_18"/>
    <property type="match status" value="1"/>
</dbReference>
<gene>
    <name evidence="5" type="ORF">ACFOYY_38260</name>
</gene>
<sequence length="266" mass="29320">MHAPDIGIRIERARGDGGPPTEWSGFSPDETDAVVLFQASGFVRDAEGMASYLDPVTGYVNVAGTEERFAEPLGRDWVYTAILFEPGSFADRFSGPLRHDWTLHVSAQADLRHRKLLRALLRGTDRLEAEERLYRLFDTLTPSRPAWKASTGTSMATRVVHRRLALAVQEALNAGYLTTNLEDLARMVGASPKHLSKIFHTVTGRTITGYRNDLRVRAVLNDLTAGGDCLADLAARYGFADHAHLTRTVRKHLGEAPSVLREALSG</sequence>
<organism evidence="5 6">
    <name type="scientific">Streptosporangium jomthongense</name>
    <dbReference type="NCBI Taxonomy" id="1193683"/>
    <lineage>
        <taxon>Bacteria</taxon>
        <taxon>Bacillati</taxon>
        <taxon>Actinomycetota</taxon>
        <taxon>Actinomycetes</taxon>
        <taxon>Streptosporangiales</taxon>
        <taxon>Streptosporangiaceae</taxon>
        <taxon>Streptosporangium</taxon>
    </lineage>
</organism>
<name>A0ABV8FDG6_9ACTN</name>
<dbReference type="InterPro" id="IPR050204">
    <property type="entry name" value="AraC_XylS_family_regulators"/>
</dbReference>
<keyword evidence="3" id="KW-0804">Transcription</keyword>
<accession>A0ABV8FDG6</accession>
<evidence type="ECO:0000256" key="2">
    <source>
        <dbReference type="ARBA" id="ARBA00023125"/>
    </source>
</evidence>